<keyword evidence="1" id="KW-0732">Signal</keyword>
<organism evidence="3 4">
    <name type="scientific">Humisphaera borealis</name>
    <dbReference type="NCBI Taxonomy" id="2807512"/>
    <lineage>
        <taxon>Bacteria</taxon>
        <taxon>Pseudomonadati</taxon>
        <taxon>Planctomycetota</taxon>
        <taxon>Phycisphaerae</taxon>
        <taxon>Tepidisphaerales</taxon>
        <taxon>Tepidisphaeraceae</taxon>
        <taxon>Humisphaera</taxon>
    </lineage>
</organism>
<keyword evidence="4" id="KW-1185">Reference proteome</keyword>
<dbReference type="InterPro" id="IPR051043">
    <property type="entry name" value="Sulfatase_Mod_Factor_Kinase"/>
</dbReference>
<accession>A0A7M2WZT7</accession>
<feature type="chain" id="PRO_5034793931" evidence="1">
    <location>
        <begin position="26"/>
        <end position="261"/>
    </location>
</feature>
<evidence type="ECO:0000313" key="4">
    <source>
        <dbReference type="Proteomes" id="UP000593765"/>
    </source>
</evidence>
<proteinExistence type="predicted"/>
<gene>
    <name evidence="3" type="ORF">IPV69_06195</name>
</gene>
<evidence type="ECO:0000256" key="1">
    <source>
        <dbReference type="SAM" id="SignalP"/>
    </source>
</evidence>
<dbReference type="InterPro" id="IPR005532">
    <property type="entry name" value="SUMF_dom"/>
</dbReference>
<feature type="signal peptide" evidence="1">
    <location>
        <begin position="1"/>
        <end position="25"/>
    </location>
</feature>
<dbReference type="Gene3D" id="3.90.1580.10">
    <property type="entry name" value="paralog of FGE (formylglycine-generating enzyme)"/>
    <property type="match status" value="1"/>
</dbReference>
<dbReference type="Proteomes" id="UP000593765">
    <property type="component" value="Chromosome"/>
</dbReference>
<name>A0A7M2WZT7_9BACT</name>
<evidence type="ECO:0000313" key="3">
    <source>
        <dbReference type="EMBL" id="QOV90949.1"/>
    </source>
</evidence>
<reference evidence="3 4" key="1">
    <citation type="submission" date="2020-10" db="EMBL/GenBank/DDBJ databases">
        <title>Wide distribution of Phycisphaera-like planctomycetes from WD2101 soil group in peatlands and genome analysis of the first cultivated representative.</title>
        <authorList>
            <person name="Dedysh S.N."/>
            <person name="Beletsky A.V."/>
            <person name="Ivanova A."/>
            <person name="Kulichevskaya I.S."/>
            <person name="Suzina N.E."/>
            <person name="Philippov D.A."/>
            <person name="Rakitin A.L."/>
            <person name="Mardanov A.V."/>
            <person name="Ravin N.V."/>
        </authorList>
    </citation>
    <scope>NUCLEOTIDE SEQUENCE [LARGE SCALE GENOMIC DNA]</scope>
    <source>
        <strain evidence="3 4">M1803</strain>
    </source>
</reference>
<dbReference type="InterPro" id="IPR016187">
    <property type="entry name" value="CTDL_fold"/>
</dbReference>
<dbReference type="GO" id="GO:0120147">
    <property type="term" value="F:formylglycine-generating oxidase activity"/>
    <property type="evidence" value="ECO:0007669"/>
    <property type="project" value="TreeGrafter"/>
</dbReference>
<dbReference type="EMBL" id="CP063458">
    <property type="protein sequence ID" value="QOV90949.1"/>
    <property type="molecule type" value="Genomic_DNA"/>
</dbReference>
<dbReference type="Pfam" id="PF03781">
    <property type="entry name" value="FGE-sulfatase"/>
    <property type="match status" value="1"/>
</dbReference>
<dbReference type="PANTHER" id="PTHR23150:SF19">
    <property type="entry name" value="FORMYLGLYCINE-GENERATING ENZYME"/>
    <property type="match status" value="1"/>
</dbReference>
<dbReference type="KEGG" id="hbs:IPV69_06195"/>
<feature type="domain" description="Sulfatase-modifying factor enzyme-like" evidence="2">
    <location>
        <begin position="48"/>
        <end position="257"/>
    </location>
</feature>
<dbReference type="PROSITE" id="PS51257">
    <property type="entry name" value="PROKAR_LIPOPROTEIN"/>
    <property type="match status" value="1"/>
</dbReference>
<dbReference type="SUPFAM" id="SSF56436">
    <property type="entry name" value="C-type lectin-like"/>
    <property type="match status" value="1"/>
</dbReference>
<dbReference type="RefSeq" id="WP_206294054.1">
    <property type="nucleotide sequence ID" value="NZ_CP063458.1"/>
</dbReference>
<dbReference type="PANTHER" id="PTHR23150">
    <property type="entry name" value="SULFATASE MODIFYING FACTOR 1, 2"/>
    <property type="match status" value="1"/>
</dbReference>
<protein>
    <submittedName>
        <fullName evidence="3">Formylglycine-generating enzyme family protein</fullName>
    </submittedName>
</protein>
<sequence>MSEKIVSAVGLLLAGLLFGVGCAPAQPPNTAPAQHRVTAPIVNSIGMTLVPIQPGTFNMGTPPTDADDETQHQVTLTRGFMMGATEVTQTQWQAVMGNNPSCFKGDDLPVEQVSWDDAVAFCTKLSQKEGKKYRLPTEAEWEYACRAGKSGSYAGTGRLDDMGWYRDNSGDKTHPVGQKTQNDWGLHDMHGNVHEWCNDWYGDYPANPVTDPQGPVGGRSRVLRGGSWGISFLGCRSGSRTGYAPGGRVDFIGFRLLLELE</sequence>
<dbReference type="InterPro" id="IPR042095">
    <property type="entry name" value="SUMF_sf"/>
</dbReference>
<evidence type="ECO:0000259" key="2">
    <source>
        <dbReference type="Pfam" id="PF03781"/>
    </source>
</evidence>
<dbReference type="AlphaFoldDB" id="A0A7M2WZT7"/>